<accession>A0A923MZQ1</accession>
<evidence type="ECO:0008006" key="4">
    <source>
        <dbReference type="Google" id="ProtNLM"/>
    </source>
</evidence>
<organism evidence="2 3">
    <name type="scientific">Flavobacterium muglaense</name>
    <dbReference type="NCBI Taxonomy" id="2764716"/>
    <lineage>
        <taxon>Bacteria</taxon>
        <taxon>Pseudomonadati</taxon>
        <taxon>Bacteroidota</taxon>
        <taxon>Flavobacteriia</taxon>
        <taxon>Flavobacteriales</taxon>
        <taxon>Flavobacteriaceae</taxon>
        <taxon>Flavobacterium</taxon>
    </lineage>
</organism>
<keyword evidence="1" id="KW-0732">Signal</keyword>
<keyword evidence="3" id="KW-1185">Reference proteome</keyword>
<dbReference type="Proteomes" id="UP000641454">
    <property type="component" value="Unassembled WGS sequence"/>
</dbReference>
<dbReference type="EMBL" id="JACRUL010000020">
    <property type="protein sequence ID" value="MBC5844701.1"/>
    <property type="molecule type" value="Genomic_DNA"/>
</dbReference>
<evidence type="ECO:0000313" key="2">
    <source>
        <dbReference type="EMBL" id="MBC5844701.1"/>
    </source>
</evidence>
<evidence type="ECO:0000256" key="1">
    <source>
        <dbReference type="SAM" id="SignalP"/>
    </source>
</evidence>
<gene>
    <name evidence="2" type="ORF">H8R25_09660</name>
</gene>
<evidence type="ECO:0000313" key="3">
    <source>
        <dbReference type="Proteomes" id="UP000641454"/>
    </source>
</evidence>
<protein>
    <recommendedName>
        <fullName evidence="4">Minor curlin subunit</fullName>
    </recommendedName>
</protein>
<dbReference type="AlphaFoldDB" id="A0A923MZQ1"/>
<feature type="signal peptide" evidence="1">
    <location>
        <begin position="1"/>
        <end position="20"/>
    </location>
</feature>
<dbReference type="RefSeq" id="WP_187018405.1">
    <property type="nucleotide sequence ID" value="NZ_JACRUK010000020.1"/>
</dbReference>
<proteinExistence type="predicted"/>
<name>A0A923MZQ1_9FLAO</name>
<reference evidence="2 3" key="1">
    <citation type="submission" date="2020-08" db="EMBL/GenBank/DDBJ databases">
        <title>Description of novel Flavobacterium F-392 isolate.</title>
        <authorList>
            <person name="Saticioglu I.B."/>
            <person name="Duman M."/>
            <person name="Altun S."/>
        </authorList>
    </citation>
    <scope>NUCLEOTIDE SEQUENCE [LARGE SCALE GENOMIC DNA]</scope>
    <source>
        <strain evidence="2 3">F-392</strain>
    </source>
</reference>
<comment type="caution">
    <text evidence="2">The sequence shown here is derived from an EMBL/GenBank/DDBJ whole genome shotgun (WGS) entry which is preliminary data.</text>
</comment>
<feature type="chain" id="PRO_5037340931" description="Minor curlin subunit" evidence="1">
    <location>
        <begin position="21"/>
        <end position="179"/>
    </location>
</feature>
<sequence length="179" mass="20401">MRTKIVALFFILIFSQISFCQKSTEENKIKNDNSLNEYSKDLQYHLVSQMDYKNLKSSSTEDFYRNGDISVNQIGDYNKSILKIAASSVAIDILQNGSRNEFELNKNTNTLMQRVVQEGHNNRIRDLSTYNPAGYDINMEFIQKGNNQSIQNYGVNSISKDMTVIQKGNGASVLIINHK</sequence>